<dbReference type="Proteomes" id="UP000566711">
    <property type="component" value="Unassembled WGS sequence"/>
</dbReference>
<comment type="caution">
    <text evidence="3">The sequence shown here is derived from an EMBL/GenBank/DDBJ whole genome shotgun (WGS) entry which is preliminary data.</text>
</comment>
<proteinExistence type="predicted"/>
<dbReference type="InterPro" id="IPR032466">
    <property type="entry name" value="Metal_Hydrolase"/>
</dbReference>
<keyword evidence="4" id="KW-1185">Reference proteome</keyword>
<dbReference type="Pfam" id="PF01979">
    <property type="entry name" value="Amidohydro_1"/>
    <property type="match status" value="1"/>
</dbReference>
<sequence>MAAIRLTRRTAASLWVGVLALCAHGACLAAAADDSPATAFTHVNVIPLDAERVLPDQTVLVEHGKIIAISPHLTPPAGAVVINGDGAFLSPGLADMHTHSDTRADLVVYLANGVTTMLNMGEASHSFVGRTKPAANRGDIPAPHIYTALRIDGSARYGSLVVATPSEARMAVRLAKSNGNDFIKVYNDLAADTFEALVKETRRLGMPIVGHGITRVGLRRQLAAGQLMVAHAEEFLYTVFESGDADDGTRAPDDAQIPAVVEMIKRSHAFVTADLVTYATIARQWGKPAVVDDFLGAPDSRYVSPQDRMSWKLDDYVQRKGSLDERLKFLGRFVKAMSDAGVPLITGTDAPAIPGVIPGYALHDDLDLLRQAGLTPYQALLAATRTPGKMLQRRYPDAAPFGTVAVGSRADLILSAANPLDDLDTLRRPLGVMAAGKWYAHGRLQELLDTVAKRYQDAAYPIPASAH</sequence>
<dbReference type="AlphaFoldDB" id="A0A7W2EG07"/>
<dbReference type="Gene3D" id="3.40.50.10910">
    <property type="entry name" value="Amidohydrolase"/>
    <property type="match status" value="1"/>
</dbReference>
<dbReference type="SUPFAM" id="SSF51556">
    <property type="entry name" value="Metallo-dependent hydrolases"/>
    <property type="match status" value="1"/>
</dbReference>
<keyword evidence="1" id="KW-0732">Signal</keyword>
<dbReference type="InterPro" id="IPR051781">
    <property type="entry name" value="Metallo-dep_Hydrolase"/>
</dbReference>
<keyword evidence="3" id="KW-0378">Hydrolase</keyword>
<dbReference type="InterPro" id="IPR006680">
    <property type="entry name" value="Amidohydro-rel"/>
</dbReference>
<accession>A0A7W2EG07</accession>
<dbReference type="PANTHER" id="PTHR43135:SF3">
    <property type="entry name" value="ALPHA-D-RIBOSE 1-METHYLPHOSPHONATE 5-TRIPHOSPHATE DIPHOSPHATASE"/>
    <property type="match status" value="1"/>
</dbReference>
<dbReference type="RefSeq" id="WP_182215741.1">
    <property type="nucleotide sequence ID" value="NZ_JACEZS010000004.1"/>
</dbReference>
<dbReference type="SUPFAM" id="SSF51338">
    <property type="entry name" value="Composite domain of metallo-dependent hydrolases"/>
    <property type="match status" value="1"/>
</dbReference>
<dbReference type="InterPro" id="IPR011059">
    <property type="entry name" value="Metal-dep_hydrolase_composite"/>
</dbReference>
<dbReference type="EMBL" id="JACEZS010000004">
    <property type="protein sequence ID" value="MBA5605156.1"/>
    <property type="molecule type" value="Genomic_DNA"/>
</dbReference>
<gene>
    <name evidence="3" type="ORF">H3H36_07250</name>
</gene>
<name>A0A7W2EG07_9BURK</name>
<dbReference type="PANTHER" id="PTHR43135">
    <property type="entry name" value="ALPHA-D-RIBOSE 1-METHYLPHOSPHONATE 5-TRIPHOSPHATE DIPHOSPHATASE"/>
    <property type="match status" value="1"/>
</dbReference>
<evidence type="ECO:0000313" key="4">
    <source>
        <dbReference type="Proteomes" id="UP000566711"/>
    </source>
</evidence>
<dbReference type="Gene3D" id="3.30.110.90">
    <property type="entry name" value="Amidohydrolase"/>
    <property type="match status" value="1"/>
</dbReference>
<feature type="signal peptide" evidence="1">
    <location>
        <begin position="1"/>
        <end position="31"/>
    </location>
</feature>
<reference evidence="3 4" key="1">
    <citation type="submission" date="2020-07" db="EMBL/GenBank/DDBJ databases">
        <title>Novel species isolated from subtropical streams in China.</title>
        <authorList>
            <person name="Lu H."/>
        </authorList>
    </citation>
    <scope>NUCLEOTIDE SEQUENCE [LARGE SCALE GENOMIC DNA]</scope>
    <source>
        <strain evidence="3 4">FT3S</strain>
    </source>
</reference>
<evidence type="ECO:0000259" key="2">
    <source>
        <dbReference type="Pfam" id="PF01979"/>
    </source>
</evidence>
<protein>
    <submittedName>
        <fullName evidence="3">Amidohydrolase family protein</fullName>
    </submittedName>
</protein>
<dbReference type="Gene3D" id="2.30.40.10">
    <property type="entry name" value="Urease, subunit C, domain 1"/>
    <property type="match status" value="1"/>
</dbReference>
<feature type="domain" description="Amidohydrolase-related" evidence="2">
    <location>
        <begin position="88"/>
        <end position="438"/>
    </location>
</feature>
<organism evidence="3 4">
    <name type="scientific">Rugamonas fusca</name>
    <dbReference type="NCBI Taxonomy" id="2758568"/>
    <lineage>
        <taxon>Bacteria</taxon>
        <taxon>Pseudomonadati</taxon>
        <taxon>Pseudomonadota</taxon>
        <taxon>Betaproteobacteria</taxon>
        <taxon>Burkholderiales</taxon>
        <taxon>Oxalobacteraceae</taxon>
        <taxon>Telluria group</taxon>
        <taxon>Rugamonas</taxon>
    </lineage>
</organism>
<dbReference type="GO" id="GO:0016810">
    <property type="term" value="F:hydrolase activity, acting on carbon-nitrogen (but not peptide) bonds"/>
    <property type="evidence" value="ECO:0007669"/>
    <property type="project" value="InterPro"/>
</dbReference>
<evidence type="ECO:0000313" key="3">
    <source>
        <dbReference type="EMBL" id="MBA5605156.1"/>
    </source>
</evidence>
<dbReference type="Gene3D" id="1.20.58.520">
    <property type="entry name" value="Amidohydrolase"/>
    <property type="match status" value="1"/>
</dbReference>
<evidence type="ECO:0000256" key="1">
    <source>
        <dbReference type="SAM" id="SignalP"/>
    </source>
</evidence>
<feature type="chain" id="PRO_5030718858" evidence="1">
    <location>
        <begin position="32"/>
        <end position="467"/>
    </location>
</feature>